<dbReference type="InterPro" id="IPR045851">
    <property type="entry name" value="AMP-bd_C_sf"/>
</dbReference>
<dbReference type="InterPro" id="IPR010071">
    <property type="entry name" value="AA_adenyl_dom"/>
</dbReference>
<keyword evidence="5" id="KW-1185">Reference proteome</keyword>
<dbReference type="GO" id="GO:0005737">
    <property type="term" value="C:cytoplasm"/>
    <property type="evidence" value="ECO:0007669"/>
    <property type="project" value="TreeGrafter"/>
</dbReference>
<organism evidence="4 5">
    <name type="scientific">Streptomyces gancidicus BKS 13-15</name>
    <dbReference type="NCBI Taxonomy" id="1284664"/>
    <lineage>
        <taxon>Bacteria</taxon>
        <taxon>Bacillati</taxon>
        <taxon>Actinomycetota</taxon>
        <taxon>Actinomycetes</taxon>
        <taxon>Kitasatosporales</taxon>
        <taxon>Streptomycetaceae</taxon>
        <taxon>Streptomyces</taxon>
        <taxon>Streptomyces pseudogriseolus group</taxon>
    </lineage>
</organism>
<feature type="region of interest" description="Disordered" evidence="1">
    <location>
        <begin position="139"/>
        <end position="180"/>
    </location>
</feature>
<dbReference type="Gene3D" id="3.40.50.12780">
    <property type="entry name" value="N-terminal domain of ligase-like"/>
    <property type="match status" value="1"/>
</dbReference>
<name>M3C3J6_STREZ</name>
<feature type="region of interest" description="Disordered" evidence="1">
    <location>
        <begin position="1"/>
        <end position="28"/>
    </location>
</feature>
<sequence length="879" mass="90516">MSRSVRAPVLVTGPVDGPPAGAAGPAELPAGGRAGLTAGCWVVEGPLDPGTLRGRIARGGREVPLTVLGPGSVGTDGAQWGELIREETAAAEAEPGPARALLARLDAERSLLVVVTEDALPPAAVMRWLLTDDAPFPAEAGAGSGRLSRSAVGPEDDGRAGAAERGPSGLPDGGDRASGYARTERVPAGRVASRLPFAGVPVEASLAVALAVLRVRCGGSPGTGIVVASDAPVAVAPRVAESVSGTVALRAGGHALASGVPVAPGFHAALAVAPCAVTEPERVGACTASAVRPPDSVAHHGLLVALEDEQVRIDHDTGLYEEDAVATFAARLLAVLEQLLDDRPVYGIVGAGTAERAALAEWSRGAEGAVPAVCLHTLVEEHAVRTPDAPAVLCGETELTYRRLDEEANRVARLLRAAGVGPGGLVALLTERAAWSVTAMLGVLKAGAAYVPVEPTYPPERVRRILDDSGAVVLLAGREPEYAVPVPVLLGGEAAGLSGAPLGVPVAPDDLAYVIYTSGSTGTPKGIGVHHGAIVASTAARAVAGPPPGRDLVLPPLCFDGAAGGMYWALTSGGAVVLPTEQEAHDPMALRKLLESAAVTHVHAVPSHYRIVLQVAGREALARLSMVAVGGEPLGPEIVAEHLRLCPQAPLFNDYGPTECAVWATTHRCGPAEAAGAGIPIGRPVPGYQAYVLDGGLRPVPPGVPGEIWLGGPGVARGYHGRAALTAERFLPDPYRPGGRLYRTGDRGLWGQDGRLRILGRVDHQVKVRGFRIELGEVEAAVRRHPAVSECAVLLRQDGAAEQLVAFVVVGSRVTVPELQRKIAESVPEQMRPHRIVMVPRLPRTPGGKVDALALRTLSVPSQTGTADDRTDIADNRSR</sequence>
<dbReference type="GO" id="GO:0031177">
    <property type="term" value="F:phosphopantetheine binding"/>
    <property type="evidence" value="ECO:0007669"/>
    <property type="project" value="TreeGrafter"/>
</dbReference>
<dbReference type="PATRIC" id="fig|1284664.3.peg.256"/>
<dbReference type="GO" id="GO:0043041">
    <property type="term" value="P:amino acid activation for nonribosomal peptide biosynthetic process"/>
    <property type="evidence" value="ECO:0007669"/>
    <property type="project" value="TreeGrafter"/>
</dbReference>
<evidence type="ECO:0000313" key="4">
    <source>
        <dbReference type="EMBL" id="EMF30939.1"/>
    </source>
</evidence>
<dbReference type="Proteomes" id="UP000011732">
    <property type="component" value="Unassembled WGS sequence"/>
</dbReference>
<dbReference type="SUPFAM" id="SSF56801">
    <property type="entry name" value="Acetyl-CoA synthetase-like"/>
    <property type="match status" value="1"/>
</dbReference>
<dbReference type="InterPro" id="IPR020845">
    <property type="entry name" value="AMP-binding_CS"/>
</dbReference>
<evidence type="ECO:0000313" key="5">
    <source>
        <dbReference type="Proteomes" id="UP000011732"/>
    </source>
</evidence>
<evidence type="ECO:0000259" key="2">
    <source>
        <dbReference type="Pfam" id="PF00501"/>
    </source>
</evidence>
<dbReference type="AlphaFoldDB" id="M3C3J6"/>
<reference evidence="4 5" key="1">
    <citation type="journal article" date="2013" name="Genome Announc.">
        <title>Draft Genome Sequence of Streptomyces gancidicus Strain BKS 13-15.</title>
        <authorList>
            <person name="Kumar S."/>
            <person name="Kaur N."/>
            <person name="Singh N.K."/>
            <person name="Raghava G.P."/>
            <person name="Mayilraj S."/>
        </authorList>
    </citation>
    <scope>NUCLEOTIDE SEQUENCE [LARGE SCALE GENOMIC DNA]</scope>
    <source>
        <strain evidence="4 5">BKS 13-15</strain>
    </source>
</reference>
<dbReference type="EMBL" id="AOHP01000007">
    <property type="protein sequence ID" value="EMF30939.1"/>
    <property type="molecule type" value="Genomic_DNA"/>
</dbReference>
<dbReference type="InterPro" id="IPR000873">
    <property type="entry name" value="AMP-dep_synth/lig_dom"/>
</dbReference>
<evidence type="ECO:0008006" key="6">
    <source>
        <dbReference type="Google" id="ProtNLM"/>
    </source>
</evidence>
<dbReference type="CDD" id="cd05930">
    <property type="entry name" value="A_NRPS"/>
    <property type="match status" value="1"/>
</dbReference>
<comment type="caution">
    <text evidence="4">The sequence shown here is derived from an EMBL/GenBank/DDBJ whole genome shotgun (WGS) entry which is preliminary data.</text>
</comment>
<proteinExistence type="predicted"/>
<dbReference type="InterPro" id="IPR042099">
    <property type="entry name" value="ANL_N_sf"/>
</dbReference>
<accession>M3C3J6</accession>
<dbReference type="PANTHER" id="PTHR45527">
    <property type="entry name" value="NONRIBOSOMAL PEPTIDE SYNTHETASE"/>
    <property type="match status" value="1"/>
</dbReference>
<evidence type="ECO:0000259" key="3">
    <source>
        <dbReference type="Pfam" id="PF13193"/>
    </source>
</evidence>
<evidence type="ECO:0000256" key="1">
    <source>
        <dbReference type="SAM" id="MobiDB-lite"/>
    </source>
</evidence>
<dbReference type="Pfam" id="PF13193">
    <property type="entry name" value="AMP-binding_C"/>
    <property type="match status" value="1"/>
</dbReference>
<feature type="domain" description="AMP-dependent synthetase/ligase" evidence="2">
    <location>
        <begin position="380"/>
        <end position="720"/>
    </location>
</feature>
<feature type="compositionally biased region" description="Low complexity" evidence="1">
    <location>
        <begin position="13"/>
        <end position="28"/>
    </location>
</feature>
<dbReference type="PANTHER" id="PTHR45527:SF1">
    <property type="entry name" value="FATTY ACID SYNTHASE"/>
    <property type="match status" value="1"/>
</dbReference>
<feature type="domain" description="AMP-binding enzyme C-terminal" evidence="3">
    <location>
        <begin position="777"/>
        <end position="849"/>
    </location>
</feature>
<gene>
    <name evidence="4" type="ORF">H114_01268</name>
</gene>
<dbReference type="GO" id="GO:0044550">
    <property type="term" value="P:secondary metabolite biosynthetic process"/>
    <property type="evidence" value="ECO:0007669"/>
    <property type="project" value="TreeGrafter"/>
</dbReference>
<dbReference type="FunFam" id="3.40.50.980:FF:000001">
    <property type="entry name" value="Non-ribosomal peptide synthetase"/>
    <property type="match status" value="1"/>
</dbReference>
<dbReference type="Pfam" id="PF00501">
    <property type="entry name" value="AMP-binding"/>
    <property type="match status" value="1"/>
</dbReference>
<dbReference type="Gene3D" id="3.30.300.30">
    <property type="match status" value="1"/>
</dbReference>
<dbReference type="NCBIfam" id="TIGR01733">
    <property type="entry name" value="AA-adenyl-dom"/>
    <property type="match status" value="1"/>
</dbReference>
<dbReference type="PROSITE" id="PS00455">
    <property type="entry name" value="AMP_BINDING"/>
    <property type="match status" value="1"/>
</dbReference>
<protein>
    <recommendedName>
        <fullName evidence="6">Amino acid adenylation domain-containing protein</fullName>
    </recommendedName>
</protein>
<dbReference type="InterPro" id="IPR025110">
    <property type="entry name" value="AMP-bd_C"/>
</dbReference>